<proteinExistence type="inferred from homology"/>
<keyword evidence="4" id="KW-1185">Reference proteome</keyword>
<feature type="signal peptide" evidence="2">
    <location>
        <begin position="1"/>
        <end position="21"/>
    </location>
</feature>
<dbReference type="InterPro" id="IPR005064">
    <property type="entry name" value="BUG"/>
</dbReference>
<dbReference type="PIRSF" id="PIRSF017082">
    <property type="entry name" value="YflP"/>
    <property type="match status" value="1"/>
</dbReference>
<feature type="chain" id="PRO_5015335046" evidence="2">
    <location>
        <begin position="22"/>
        <end position="316"/>
    </location>
</feature>
<protein>
    <submittedName>
        <fullName evidence="3">ABC transporter substrate-binding protein</fullName>
    </submittedName>
</protein>
<comment type="similarity">
    <text evidence="1">Belongs to the UPF0065 (bug) family.</text>
</comment>
<dbReference type="Gene3D" id="3.40.190.150">
    <property type="entry name" value="Bordetella uptake gene, domain 1"/>
    <property type="match status" value="1"/>
</dbReference>
<dbReference type="Proteomes" id="UP000244571">
    <property type="component" value="Chromosome"/>
</dbReference>
<dbReference type="PANTHER" id="PTHR42928">
    <property type="entry name" value="TRICARBOXYLATE-BINDING PROTEIN"/>
    <property type="match status" value="1"/>
</dbReference>
<dbReference type="OrthoDB" id="8678477at2"/>
<dbReference type="EMBL" id="CP028901">
    <property type="protein sequence ID" value="AWB35922.1"/>
    <property type="molecule type" value="Genomic_DNA"/>
</dbReference>
<dbReference type="SUPFAM" id="SSF53850">
    <property type="entry name" value="Periplasmic binding protein-like II"/>
    <property type="match status" value="1"/>
</dbReference>
<dbReference type="Gene3D" id="3.40.190.10">
    <property type="entry name" value="Periplasmic binding protein-like II"/>
    <property type="match status" value="1"/>
</dbReference>
<dbReference type="AlphaFoldDB" id="A0A2R4XQ37"/>
<keyword evidence="2" id="KW-0732">Signal</keyword>
<dbReference type="Pfam" id="PF03401">
    <property type="entry name" value="TctC"/>
    <property type="match status" value="1"/>
</dbReference>
<reference evidence="3 4" key="1">
    <citation type="submission" date="2018-04" db="EMBL/GenBank/DDBJ databases">
        <title>Bordetella sp. HZ20 isolated from seawater.</title>
        <authorList>
            <person name="Sun C."/>
        </authorList>
    </citation>
    <scope>NUCLEOTIDE SEQUENCE [LARGE SCALE GENOMIC DNA]</scope>
    <source>
        <strain evidence="3 4">HZ20</strain>
    </source>
</reference>
<evidence type="ECO:0000313" key="3">
    <source>
        <dbReference type="EMBL" id="AWB35922.1"/>
    </source>
</evidence>
<dbReference type="CDD" id="cd13578">
    <property type="entry name" value="PBP2_Bug27"/>
    <property type="match status" value="1"/>
</dbReference>
<organism evidence="3 4">
    <name type="scientific">Orrella marina</name>
    <dbReference type="NCBI Taxonomy" id="2163011"/>
    <lineage>
        <taxon>Bacteria</taxon>
        <taxon>Pseudomonadati</taxon>
        <taxon>Pseudomonadota</taxon>
        <taxon>Betaproteobacteria</taxon>
        <taxon>Burkholderiales</taxon>
        <taxon>Alcaligenaceae</taxon>
        <taxon>Orrella</taxon>
    </lineage>
</organism>
<evidence type="ECO:0000256" key="2">
    <source>
        <dbReference type="SAM" id="SignalP"/>
    </source>
</evidence>
<name>A0A2R4XQ37_9BURK</name>
<dbReference type="InterPro" id="IPR042100">
    <property type="entry name" value="Bug_dom1"/>
</dbReference>
<accession>A0A2R4XQ37</accession>
<dbReference type="PANTHER" id="PTHR42928:SF5">
    <property type="entry name" value="BLR1237 PROTEIN"/>
    <property type="match status" value="1"/>
</dbReference>
<dbReference type="KEGG" id="boz:DBV39_18395"/>
<gene>
    <name evidence="3" type="ORF">DBV39_18395</name>
</gene>
<evidence type="ECO:0000256" key="1">
    <source>
        <dbReference type="ARBA" id="ARBA00006987"/>
    </source>
</evidence>
<evidence type="ECO:0000313" key="4">
    <source>
        <dbReference type="Proteomes" id="UP000244571"/>
    </source>
</evidence>
<sequence length="316" mass="32731">MALGACIAGAALSAHAQSAGAYPERPVKILVGFTAGGTTDIIARAMAGELTGVMPGATFVVENKPGAGGDIGSAEAIRSPADGYTLLMASVGPIAINPSLKKLKHDPQKDLAPVILVADVPNVLVVHPDRNISTFEAFQKWAKENVGKLNYASTGTGTSAHLSSHMLSDRMGIDATHVPYKGAEALNDLMAGRTDFMFATIPSVIGQIKAGKLVPIAVSSPNRSRSLPDVPTVAEMGYPGFAAGSWFGLLAPTGTPEPVIVELNSKINQILPNLEGRFVSAGADPVGGSPDDFRKFIAAEHDKWAEAIKSAGIGKQ</sequence>